<dbReference type="OrthoDB" id="9813967at2"/>
<feature type="domain" description="Multidrug resistance protein MdtA-like C-terminal permuted SH3" evidence="7">
    <location>
        <begin position="284"/>
        <end position="344"/>
    </location>
</feature>
<dbReference type="InterPro" id="IPR058625">
    <property type="entry name" value="MdtA-like_BSH"/>
</dbReference>
<comment type="subcellular location">
    <subcellularLocation>
        <location evidence="1">Cell envelope</location>
    </subcellularLocation>
</comment>
<organism evidence="8 9">
    <name type="scientific">Desulfobulbus oralis</name>
    <dbReference type="NCBI Taxonomy" id="1986146"/>
    <lineage>
        <taxon>Bacteria</taxon>
        <taxon>Pseudomonadati</taxon>
        <taxon>Thermodesulfobacteriota</taxon>
        <taxon>Desulfobulbia</taxon>
        <taxon>Desulfobulbales</taxon>
        <taxon>Desulfobulbaceae</taxon>
        <taxon>Desulfobulbus</taxon>
    </lineage>
</organism>
<dbReference type="Pfam" id="PF25967">
    <property type="entry name" value="RND-MFP_C"/>
    <property type="match status" value="1"/>
</dbReference>
<dbReference type="PANTHER" id="PTHR30469">
    <property type="entry name" value="MULTIDRUG RESISTANCE PROTEIN MDTA"/>
    <property type="match status" value="1"/>
</dbReference>
<evidence type="ECO:0000256" key="4">
    <source>
        <dbReference type="SAM" id="Coils"/>
    </source>
</evidence>
<dbReference type="GO" id="GO:0015562">
    <property type="term" value="F:efflux transmembrane transporter activity"/>
    <property type="evidence" value="ECO:0007669"/>
    <property type="project" value="TreeGrafter"/>
</dbReference>
<dbReference type="Pfam" id="PF25917">
    <property type="entry name" value="BSH_RND"/>
    <property type="match status" value="1"/>
</dbReference>
<dbReference type="RefSeq" id="WP_104937279.1">
    <property type="nucleotide sequence ID" value="NZ_CP021255.1"/>
</dbReference>
<evidence type="ECO:0000313" key="8">
    <source>
        <dbReference type="EMBL" id="AVD72075.1"/>
    </source>
</evidence>
<dbReference type="KEGG" id="deo:CAY53_11805"/>
<dbReference type="Gene3D" id="2.40.30.170">
    <property type="match status" value="1"/>
</dbReference>
<dbReference type="InterPro" id="IPR006143">
    <property type="entry name" value="RND_pump_MFP"/>
</dbReference>
<comment type="similarity">
    <text evidence="2">Belongs to the membrane fusion protein (MFP) (TC 8.A.1) family.</text>
</comment>
<evidence type="ECO:0000256" key="5">
    <source>
        <dbReference type="SAM" id="SignalP"/>
    </source>
</evidence>
<dbReference type="AlphaFoldDB" id="A0A2L1GQV7"/>
<dbReference type="GO" id="GO:1990281">
    <property type="term" value="C:efflux pump complex"/>
    <property type="evidence" value="ECO:0007669"/>
    <property type="project" value="TreeGrafter"/>
</dbReference>
<dbReference type="NCBIfam" id="TIGR01730">
    <property type="entry name" value="RND_mfp"/>
    <property type="match status" value="1"/>
</dbReference>
<evidence type="ECO:0000313" key="9">
    <source>
        <dbReference type="Proteomes" id="UP000239867"/>
    </source>
</evidence>
<dbReference type="InterPro" id="IPR058627">
    <property type="entry name" value="MdtA-like_C"/>
</dbReference>
<dbReference type="SUPFAM" id="SSF111369">
    <property type="entry name" value="HlyD-like secretion proteins"/>
    <property type="match status" value="1"/>
</dbReference>
<gene>
    <name evidence="8" type="ORF">CAY53_11805</name>
</gene>
<dbReference type="EMBL" id="CP021255">
    <property type="protein sequence ID" value="AVD72075.1"/>
    <property type="molecule type" value="Genomic_DNA"/>
</dbReference>
<keyword evidence="5" id="KW-0732">Signal</keyword>
<name>A0A2L1GQV7_9BACT</name>
<feature type="chain" id="PRO_5014947373" evidence="5">
    <location>
        <begin position="27"/>
        <end position="361"/>
    </location>
</feature>
<dbReference type="Gene3D" id="1.10.287.470">
    <property type="entry name" value="Helix hairpin bin"/>
    <property type="match status" value="1"/>
</dbReference>
<keyword evidence="3" id="KW-0813">Transport</keyword>
<dbReference type="PANTHER" id="PTHR30469:SF38">
    <property type="entry name" value="HLYD FAMILY SECRETION PROTEIN"/>
    <property type="match status" value="1"/>
</dbReference>
<feature type="coiled-coil region" evidence="4">
    <location>
        <begin position="100"/>
        <end position="158"/>
    </location>
</feature>
<evidence type="ECO:0000256" key="3">
    <source>
        <dbReference type="ARBA" id="ARBA00022448"/>
    </source>
</evidence>
<evidence type="ECO:0000259" key="6">
    <source>
        <dbReference type="Pfam" id="PF25917"/>
    </source>
</evidence>
<dbReference type="Gene3D" id="2.40.420.20">
    <property type="match status" value="1"/>
</dbReference>
<feature type="signal peptide" evidence="5">
    <location>
        <begin position="1"/>
        <end position="26"/>
    </location>
</feature>
<evidence type="ECO:0000259" key="7">
    <source>
        <dbReference type="Pfam" id="PF25967"/>
    </source>
</evidence>
<dbReference type="Proteomes" id="UP000239867">
    <property type="component" value="Chromosome"/>
</dbReference>
<dbReference type="Gene3D" id="2.40.50.100">
    <property type="match status" value="1"/>
</dbReference>
<protein>
    <submittedName>
        <fullName evidence="8">Uncharacterized protein</fullName>
    </submittedName>
</protein>
<dbReference type="PROSITE" id="PS51257">
    <property type="entry name" value="PROKAR_LIPOPROTEIN"/>
    <property type="match status" value="1"/>
</dbReference>
<keyword evidence="9" id="KW-1185">Reference proteome</keyword>
<sequence>MMRMMNMARLLPLLLLFALAGCREQAAPEEPLRPVKSVVVTADRPTAQSLPAGRVQAHTEVSVAFRMTGKVAARHAAVGDRVRAGQKLARLDDTVARDALTAAGAEVAAARAALEQSQKQAERTARLLRRHAVSQSEREIAQRQFRAAKAQLEAALAREHAAAEQLDYAVLQTPADGVITERLVESGEVVAAGQPVFRLAADTGRDAVFDAPESLLGTLRIGGRLEVCLTDRRNLCSSATLYEIAPKADRITGTYQIRALLDNAADMPLGAALTGALPAGGAPAISIPAAALGNVDGRPVVWIVDPASATVSTRVVRIGNYLKDTVIIEAGLAAGETVVTAGVQNLRQGQKVRLMNSDARP</sequence>
<reference evidence="8 9" key="1">
    <citation type="journal article" date="2018" name="MBio">
        <title>Insights into the evolution of host association through the isolation and characterization of a novel human periodontal pathobiont, Desulfobulbus oralis.</title>
        <authorList>
            <person name="Cross K.L."/>
            <person name="Chirania P."/>
            <person name="Xiong W."/>
            <person name="Beall C.J."/>
            <person name="Elkins J.G."/>
            <person name="Giannone R.J."/>
            <person name="Griffen A.L."/>
            <person name="Guss A.M."/>
            <person name="Hettich R.L."/>
            <person name="Joshi S.S."/>
            <person name="Mokrzan E.M."/>
            <person name="Martin R.K."/>
            <person name="Zhulin I.B."/>
            <person name="Leys E.J."/>
            <person name="Podar M."/>
        </authorList>
    </citation>
    <scope>NUCLEOTIDE SEQUENCE [LARGE SCALE GENOMIC DNA]</scope>
    <source>
        <strain evidence="8 9">ORNL</strain>
    </source>
</reference>
<keyword evidence="4" id="KW-0175">Coiled coil</keyword>
<feature type="domain" description="Multidrug resistance protein MdtA-like barrel-sandwich hybrid" evidence="6">
    <location>
        <begin position="60"/>
        <end position="196"/>
    </location>
</feature>
<proteinExistence type="inferred from homology"/>
<evidence type="ECO:0000256" key="2">
    <source>
        <dbReference type="ARBA" id="ARBA00009477"/>
    </source>
</evidence>
<evidence type="ECO:0000256" key="1">
    <source>
        <dbReference type="ARBA" id="ARBA00004196"/>
    </source>
</evidence>
<accession>A0A2L1GQV7</accession>